<reference evidence="2 3" key="1">
    <citation type="submission" date="2019-11" db="EMBL/GenBank/DDBJ databases">
        <title>Whole-genome sequence of Rhodoplanes serenus DSM 18633, type strain.</title>
        <authorList>
            <person name="Kyndt J.A."/>
            <person name="Meyer T.E."/>
        </authorList>
    </citation>
    <scope>NUCLEOTIDE SEQUENCE [LARGE SCALE GENOMIC DNA]</scope>
    <source>
        <strain evidence="2 3">DSM 18633</strain>
    </source>
</reference>
<sequence>MTPPTPSPAAPAGLAAIAARLGLRLDRGALVRMVVAGSAWGLVVSLGLTAARAWSCGTVCLDAAAFDAVATAALGIVTVGPLAALGGRATGAA</sequence>
<dbReference type="AlphaFoldDB" id="A0A9X4XNM6"/>
<feature type="transmembrane region" description="Helical" evidence="1">
    <location>
        <begin position="29"/>
        <end position="51"/>
    </location>
</feature>
<name>A0A9X4XNM6_9BRAD</name>
<comment type="caution">
    <text evidence="2">The sequence shown here is derived from an EMBL/GenBank/DDBJ whole genome shotgun (WGS) entry which is preliminary data.</text>
</comment>
<evidence type="ECO:0000313" key="3">
    <source>
        <dbReference type="Proteomes" id="UP000438991"/>
    </source>
</evidence>
<keyword evidence="1" id="KW-0812">Transmembrane</keyword>
<keyword evidence="1" id="KW-0472">Membrane</keyword>
<dbReference type="Proteomes" id="UP000438991">
    <property type="component" value="Unassembled WGS sequence"/>
</dbReference>
<gene>
    <name evidence="2" type="ORF">GJ689_17360</name>
</gene>
<accession>A0A9X4XNM6</accession>
<evidence type="ECO:0000313" key="2">
    <source>
        <dbReference type="EMBL" id="MTW17977.1"/>
    </source>
</evidence>
<proteinExistence type="predicted"/>
<organism evidence="2 3">
    <name type="scientific">Rhodoplanes serenus</name>
    <dbReference type="NCBI Taxonomy" id="200615"/>
    <lineage>
        <taxon>Bacteria</taxon>
        <taxon>Pseudomonadati</taxon>
        <taxon>Pseudomonadota</taxon>
        <taxon>Alphaproteobacteria</taxon>
        <taxon>Hyphomicrobiales</taxon>
        <taxon>Nitrobacteraceae</taxon>
        <taxon>Rhodoplanes</taxon>
    </lineage>
</organism>
<dbReference type="EMBL" id="WNKV01000013">
    <property type="protein sequence ID" value="MTW17977.1"/>
    <property type="molecule type" value="Genomic_DNA"/>
</dbReference>
<protein>
    <submittedName>
        <fullName evidence="2">Uncharacterized protein</fullName>
    </submittedName>
</protein>
<dbReference type="RefSeq" id="WP_155480546.1">
    <property type="nucleotide sequence ID" value="NZ_WNKV01000013.1"/>
</dbReference>
<feature type="transmembrane region" description="Helical" evidence="1">
    <location>
        <begin position="63"/>
        <end position="85"/>
    </location>
</feature>
<evidence type="ECO:0000256" key="1">
    <source>
        <dbReference type="SAM" id="Phobius"/>
    </source>
</evidence>
<keyword evidence="1" id="KW-1133">Transmembrane helix</keyword>